<proteinExistence type="predicted"/>
<dbReference type="PATRIC" id="fig|1590.144.peg.2844"/>
<dbReference type="EMBL" id="MCOL01000001">
    <property type="protein sequence ID" value="ODO62937.1"/>
    <property type="molecule type" value="Genomic_DNA"/>
</dbReference>
<comment type="caution">
    <text evidence="1">The sequence shown here is derived from an EMBL/GenBank/DDBJ whole genome shotgun (WGS) entry which is preliminary data.</text>
</comment>
<reference evidence="1 2" key="1">
    <citation type="submission" date="2016-08" db="EMBL/GenBank/DDBJ databases">
        <title>Genome sequencing of Lactobacillus plantarum JSA22, isolated from fermented soybean paste.</title>
        <authorList>
            <person name="Choi H.S."/>
        </authorList>
    </citation>
    <scope>NUCLEOTIDE SEQUENCE [LARGE SCALE GENOMIC DNA]</scope>
    <source>
        <strain evidence="1 2">JSA22</strain>
    </source>
</reference>
<dbReference type="KEGG" id="lpb:SH83_13665"/>
<accession>A0A1E3KW92</accession>
<protein>
    <submittedName>
        <fullName evidence="1">Uncharacterized protein</fullName>
    </submittedName>
</protein>
<name>A0A1E3KW92_LACPN</name>
<dbReference type="RefSeq" id="WP_003642496.1">
    <property type="nucleotide sequence ID" value="NZ_AP028145.1"/>
</dbReference>
<gene>
    <name evidence="1" type="ORF">LPJSA22_02955</name>
</gene>
<organism evidence="1 2">
    <name type="scientific">Lactiplantibacillus plantarum</name>
    <name type="common">Lactobacillus plantarum</name>
    <dbReference type="NCBI Taxonomy" id="1590"/>
    <lineage>
        <taxon>Bacteria</taxon>
        <taxon>Bacillati</taxon>
        <taxon>Bacillota</taxon>
        <taxon>Bacilli</taxon>
        <taxon>Lactobacillales</taxon>
        <taxon>Lactobacillaceae</taxon>
        <taxon>Lactiplantibacillus</taxon>
    </lineage>
</organism>
<evidence type="ECO:0000313" key="2">
    <source>
        <dbReference type="Proteomes" id="UP000094892"/>
    </source>
</evidence>
<sequence>MSSFLKAKTVTHYVLFAIILISSFCLYGYVKNRIELNQARTVLTTILKSSPYDVRVSRNTIIKEESGPFSGIIWYEYTFATSQTLAESKKYKKFLHQSSKNMTLKNCPIVYRVIVRPPTKKIKHWTGEIYLDTNQKLSATGRSNYVQALSDKSLCELTIS</sequence>
<evidence type="ECO:0000313" key="1">
    <source>
        <dbReference type="EMBL" id="ODO62937.1"/>
    </source>
</evidence>
<dbReference type="Proteomes" id="UP000094892">
    <property type="component" value="Unassembled WGS sequence"/>
</dbReference>
<dbReference type="AlphaFoldDB" id="A0A1E3KW92"/>